<feature type="chain" id="PRO_5007130654" evidence="1">
    <location>
        <begin position="22"/>
        <end position="425"/>
    </location>
</feature>
<reference evidence="3 4" key="1">
    <citation type="journal article" date="2016" name="BMC Genomics">
        <title>Type VI secretion systems of human gut Bacteroidales segregate into three genetic architectures, two of which are contained on mobile genetic elements.</title>
        <authorList>
            <person name="Coyne M.J."/>
            <person name="Roelofs K.G."/>
            <person name="Comstock L.E."/>
        </authorList>
    </citation>
    <scope>NUCLEOTIDE SEQUENCE [LARGE SCALE GENOMIC DNA]</scope>
    <source>
        <strain evidence="3 4">CL09T03C01</strain>
    </source>
</reference>
<dbReference type="AlphaFoldDB" id="A0A108T3W8"/>
<dbReference type="EMBL" id="LRGC01000017">
    <property type="protein sequence ID" value="KWR52875.1"/>
    <property type="molecule type" value="Genomic_DNA"/>
</dbReference>
<feature type="domain" description="Putative beta-lactamase-inhibitor-like PepSY-like" evidence="2">
    <location>
        <begin position="209"/>
        <end position="294"/>
    </location>
</feature>
<organism evidence="3 4">
    <name type="scientific">Bacteroides stercoris</name>
    <dbReference type="NCBI Taxonomy" id="46506"/>
    <lineage>
        <taxon>Bacteria</taxon>
        <taxon>Pseudomonadati</taxon>
        <taxon>Bacteroidota</taxon>
        <taxon>Bacteroidia</taxon>
        <taxon>Bacteroidales</taxon>
        <taxon>Bacteroidaceae</taxon>
        <taxon>Bacteroides</taxon>
    </lineage>
</organism>
<dbReference type="Proteomes" id="UP000056419">
    <property type="component" value="Unassembled WGS sequence"/>
</dbReference>
<dbReference type="SUPFAM" id="SSF160574">
    <property type="entry name" value="BT0923-like"/>
    <property type="match status" value="3"/>
</dbReference>
<evidence type="ECO:0000259" key="2">
    <source>
        <dbReference type="Pfam" id="PF11396"/>
    </source>
</evidence>
<evidence type="ECO:0000313" key="3">
    <source>
        <dbReference type="EMBL" id="KWR52875.1"/>
    </source>
</evidence>
<dbReference type="Gene3D" id="3.10.450.360">
    <property type="match status" value="3"/>
</dbReference>
<dbReference type="STRING" id="46506.AA415_02741"/>
<comment type="caution">
    <text evidence="3">The sequence shown here is derived from an EMBL/GenBank/DDBJ whole genome shotgun (WGS) entry which is preliminary data.</text>
</comment>
<feature type="signal peptide" evidence="1">
    <location>
        <begin position="1"/>
        <end position="21"/>
    </location>
</feature>
<gene>
    <name evidence="3" type="ORF">AA415_02741</name>
</gene>
<proteinExistence type="predicted"/>
<dbReference type="RefSeq" id="WP_060386367.1">
    <property type="nucleotide sequence ID" value="NZ_LRGC01000017.1"/>
</dbReference>
<feature type="domain" description="Putative beta-lactamase-inhibitor-like PepSY-like" evidence="2">
    <location>
        <begin position="79"/>
        <end position="161"/>
    </location>
</feature>
<keyword evidence="4" id="KW-1185">Reference proteome</keyword>
<evidence type="ECO:0000256" key="1">
    <source>
        <dbReference type="SAM" id="SignalP"/>
    </source>
</evidence>
<accession>A0A108T3W8</accession>
<dbReference type="InterPro" id="IPR021533">
    <property type="entry name" value="PepSY-like"/>
</dbReference>
<sequence precursor="true">MIMKKHLFAMVCMAVSLWSCSNDDAPVVGGPENGKVSAEAQAALFQLYPNATDVNWSVKGEYVVADFNMAATRAAAGEYAAWFDNAGRWYMTTDSEILFDQLPAEVKTAFGESEYSAWTVDEVERIQRNGLEDVYVIEVKNTVDGVATEIDLYYSKDGVLVKKLVDMDEDYDYSDYIPVAPAAGVDAFLKANFPNARILDIDREDNMTEVEILDGKVVRELLFDGTGNWLFTKTEMSYAALPAVVKQALDASEYAGYRVDDVDHYVTSAEEYYRLELESVMGDVKVKITATGELSPMEQNPAGPGNNVGGMLTDKIKEFITQKYAGARIIESDMEKGMTEVEIFHEGREKDVYFNGAQDWVRTEWGVRVNELPAAVLDVIRKTYADYRIDDADYVETRTESYYLVELERGENEVDLRILPNGTIL</sequence>
<dbReference type="PATRIC" id="fig|46506.5.peg.2946"/>
<evidence type="ECO:0000313" key="4">
    <source>
        <dbReference type="Proteomes" id="UP000056419"/>
    </source>
</evidence>
<dbReference type="Pfam" id="PF11396">
    <property type="entry name" value="PepSY_like"/>
    <property type="match status" value="3"/>
</dbReference>
<protein>
    <submittedName>
        <fullName evidence="3">Putative beta-lactamase-inhibitor-like, PepSY-like</fullName>
    </submittedName>
</protein>
<feature type="domain" description="Putative beta-lactamase-inhibitor-like PepSY-like" evidence="2">
    <location>
        <begin position="343"/>
        <end position="424"/>
    </location>
</feature>
<name>A0A108T3W8_BACSE</name>
<keyword evidence="1" id="KW-0732">Signal</keyword>